<dbReference type="PANTHER" id="PTHR33988:SF3">
    <property type="entry name" value="ENDORIBONUCLEASE TOXIN CHPB-RELATED"/>
    <property type="match status" value="1"/>
</dbReference>
<dbReference type="PANTHER" id="PTHR33988">
    <property type="entry name" value="ENDORIBONUCLEASE MAZF-RELATED"/>
    <property type="match status" value="1"/>
</dbReference>
<dbReference type="RefSeq" id="WP_099140766.1">
    <property type="nucleotide sequence ID" value="NZ_CAWNOR010000064.1"/>
</dbReference>
<dbReference type="InterPro" id="IPR003477">
    <property type="entry name" value="PemK-like"/>
</dbReference>
<dbReference type="EMBL" id="NJCX01000003">
    <property type="protein sequence ID" value="PHM74761.1"/>
    <property type="molecule type" value="Genomic_DNA"/>
</dbReference>
<dbReference type="InterPro" id="IPR011067">
    <property type="entry name" value="Plasmid_toxin/cell-grow_inhib"/>
</dbReference>
<dbReference type="Pfam" id="PF02452">
    <property type="entry name" value="PemK_toxin"/>
    <property type="match status" value="1"/>
</dbReference>
<dbReference type="AlphaFoldDB" id="A0A2D0LGI6"/>
<dbReference type="Gene3D" id="2.30.30.110">
    <property type="match status" value="1"/>
</dbReference>
<evidence type="ECO:0000313" key="1">
    <source>
        <dbReference type="EMBL" id="PHM74761.1"/>
    </source>
</evidence>
<dbReference type="SUPFAM" id="SSF50118">
    <property type="entry name" value="Cell growth inhibitor/plasmid maintenance toxic component"/>
    <property type="match status" value="1"/>
</dbReference>
<dbReference type="GO" id="GO:0016075">
    <property type="term" value="P:rRNA catabolic process"/>
    <property type="evidence" value="ECO:0007669"/>
    <property type="project" value="TreeGrafter"/>
</dbReference>
<protein>
    <submittedName>
        <fullName evidence="1">mRNA interferase PemK</fullName>
    </submittedName>
</protein>
<proteinExistence type="predicted"/>
<dbReference type="GO" id="GO:0003677">
    <property type="term" value="F:DNA binding"/>
    <property type="evidence" value="ECO:0007669"/>
    <property type="project" value="InterPro"/>
</dbReference>
<dbReference type="NCBIfam" id="NF007320">
    <property type="entry name" value="PRK09812.1"/>
    <property type="match status" value="1"/>
</dbReference>
<dbReference type="Proteomes" id="UP000221101">
    <property type="component" value="Unassembled WGS sequence"/>
</dbReference>
<accession>A0A2D0LGI6</accession>
<evidence type="ECO:0000313" key="2">
    <source>
        <dbReference type="Proteomes" id="UP000221101"/>
    </source>
</evidence>
<dbReference type="GO" id="GO:0006402">
    <property type="term" value="P:mRNA catabolic process"/>
    <property type="evidence" value="ECO:0007669"/>
    <property type="project" value="TreeGrafter"/>
</dbReference>
<sequence length="117" mass="12709">MVRRPIFQKGDIVSVTFNPVVGREQQGVNRPALVLSTRTFNQLGMVMVAPITQGGNFARSAGFTVTLSGTGTITQGVVLINQIRMLDLTSRHAEFIERVPEDITEEALAILQAIIDG</sequence>
<dbReference type="GO" id="GO:0004521">
    <property type="term" value="F:RNA endonuclease activity"/>
    <property type="evidence" value="ECO:0007669"/>
    <property type="project" value="TreeGrafter"/>
</dbReference>
<name>A0A2D0LGI6_9GAMM</name>
<dbReference type="OrthoDB" id="9808744at2"/>
<organism evidence="1 2">
    <name type="scientific">Xenorhabdus kozodoii</name>
    <dbReference type="NCBI Taxonomy" id="351676"/>
    <lineage>
        <taxon>Bacteria</taxon>
        <taxon>Pseudomonadati</taxon>
        <taxon>Pseudomonadota</taxon>
        <taxon>Gammaproteobacteria</taxon>
        <taxon>Enterobacterales</taxon>
        <taxon>Morganellaceae</taxon>
        <taxon>Xenorhabdus</taxon>
    </lineage>
</organism>
<keyword evidence="2" id="KW-1185">Reference proteome</keyword>
<reference evidence="1 2" key="1">
    <citation type="journal article" date="2017" name="Nat. Microbiol.">
        <title>Natural product diversity associated with the nematode symbionts Photorhabdus and Xenorhabdus.</title>
        <authorList>
            <person name="Tobias N.J."/>
            <person name="Wolff H."/>
            <person name="Djahanschiri B."/>
            <person name="Grundmann F."/>
            <person name="Kronenwerth M."/>
            <person name="Shi Y.M."/>
            <person name="Simonyi S."/>
            <person name="Grun P."/>
            <person name="Shapiro-Ilan D."/>
            <person name="Pidot S.J."/>
            <person name="Stinear T.P."/>
            <person name="Ebersberger I."/>
            <person name="Bode H.B."/>
        </authorList>
    </citation>
    <scope>NUCLEOTIDE SEQUENCE [LARGE SCALE GENOMIC DNA]</scope>
    <source>
        <strain evidence="1 2">DSM 17907</strain>
    </source>
</reference>
<gene>
    <name evidence="1" type="ORF">Xkoz_00693</name>
</gene>
<comment type="caution">
    <text evidence="1">The sequence shown here is derived from an EMBL/GenBank/DDBJ whole genome shotgun (WGS) entry which is preliminary data.</text>
</comment>